<keyword evidence="4" id="KW-0472">Membrane</keyword>
<comment type="caution">
    <text evidence="7">The sequence shown here is derived from an EMBL/GenBank/DDBJ whole genome shotgun (WGS) entry which is preliminary data.</text>
</comment>
<evidence type="ECO:0000256" key="1">
    <source>
        <dbReference type="ARBA" id="ARBA00004167"/>
    </source>
</evidence>
<evidence type="ECO:0000259" key="6">
    <source>
        <dbReference type="PROSITE" id="PS52015"/>
    </source>
</evidence>
<feature type="signal peptide" evidence="5">
    <location>
        <begin position="1"/>
        <end position="19"/>
    </location>
</feature>
<evidence type="ECO:0000313" key="7">
    <source>
        <dbReference type="EMBL" id="GHA26211.1"/>
    </source>
</evidence>
<dbReference type="InterPro" id="IPR037682">
    <property type="entry name" value="TonB_C"/>
</dbReference>
<evidence type="ECO:0000256" key="5">
    <source>
        <dbReference type="SAM" id="SignalP"/>
    </source>
</evidence>
<dbReference type="AlphaFoldDB" id="A0A918S7Y2"/>
<dbReference type="Pfam" id="PF03544">
    <property type="entry name" value="TonB_C"/>
    <property type="match status" value="1"/>
</dbReference>
<keyword evidence="8" id="KW-1185">Reference proteome</keyword>
<organism evidence="7 8">
    <name type="scientific">Salinimicrobium marinum</name>
    <dbReference type="NCBI Taxonomy" id="680283"/>
    <lineage>
        <taxon>Bacteria</taxon>
        <taxon>Pseudomonadati</taxon>
        <taxon>Bacteroidota</taxon>
        <taxon>Flavobacteriia</taxon>
        <taxon>Flavobacteriales</taxon>
        <taxon>Flavobacteriaceae</taxon>
        <taxon>Salinimicrobium</taxon>
    </lineage>
</organism>
<dbReference type="InterPro" id="IPR006260">
    <property type="entry name" value="TonB/TolA_C"/>
</dbReference>
<dbReference type="NCBIfam" id="TIGR01352">
    <property type="entry name" value="tonB_Cterm"/>
    <property type="match status" value="1"/>
</dbReference>
<feature type="domain" description="TonB C-terminal" evidence="6">
    <location>
        <begin position="52"/>
        <end position="138"/>
    </location>
</feature>
<dbReference type="PROSITE" id="PS52015">
    <property type="entry name" value="TONB_CTD"/>
    <property type="match status" value="1"/>
</dbReference>
<evidence type="ECO:0000256" key="2">
    <source>
        <dbReference type="ARBA" id="ARBA00022692"/>
    </source>
</evidence>
<keyword evidence="2" id="KW-0812">Transmembrane</keyword>
<comment type="subcellular location">
    <subcellularLocation>
        <location evidence="1">Membrane</location>
        <topology evidence="1">Single-pass membrane protein</topology>
    </subcellularLocation>
</comment>
<dbReference type="RefSeq" id="WP_189602995.1">
    <property type="nucleotide sequence ID" value="NZ_BMXB01000001.1"/>
</dbReference>
<dbReference type="Gene3D" id="3.30.1150.10">
    <property type="match status" value="1"/>
</dbReference>
<evidence type="ECO:0000256" key="3">
    <source>
        <dbReference type="ARBA" id="ARBA00022989"/>
    </source>
</evidence>
<evidence type="ECO:0000256" key="4">
    <source>
        <dbReference type="ARBA" id="ARBA00023136"/>
    </source>
</evidence>
<evidence type="ECO:0000313" key="8">
    <source>
        <dbReference type="Proteomes" id="UP000610456"/>
    </source>
</evidence>
<dbReference type="GO" id="GO:0016020">
    <property type="term" value="C:membrane"/>
    <property type="evidence" value="ECO:0007669"/>
    <property type="project" value="UniProtKB-SubCell"/>
</dbReference>
<keyword evidence="3" id="KW-1133">Transmembrane helix</keyword>
<proteinExistence type="predicted"/>
<keyword evidence="5" id="KW-0732">Signal</keyword>
<sequence>MKKTLFILILLLTTAPSFAQQGVTVNGNTISSREIAPVWIGCEGTEKEKKECFNQQLVAHMKQHYKFPKDASGNYIRGKAVVSFNINEEGKVDILKVEGPKQALNEEAKRIISLIPKMKPGERAGKPISVKYTTPFTF</sequence>
<reference evidence="7" key="1">
    <citation type="journal article" date="2014" name="Int. J. Syst. Evol. Microbiol.">
        <title>Complete genome sequence of Corynebacterium casei LMG S-19264T (=DSM 44701T), isolated from a smear-ripened cheese.</title>
        <authorList>
            <consortium name="US DOE Joint Genome Institute (JGI-PGF)"/>
            <person name="Walter F."/>
            <person name="Albersmeier A."/>
            <person name="Kalinowski J."/>
            <person name="Ruckert C."/>
        </authorList>
    </citation>
    <scope>NUCLEOTIDE SEQUENCE</scope>
    <source>
        <strain evidence="7">KCTC 12719</strain>
    </source>
</reference>
<feature type="chain" id="PRO_5038093168" description="TonB C-terminal domain-containing protein" evidence="5">
    <location>
        <begin position="20"/>
        <end position="138"/>
    </location>
</feature>
<accession>A0A918S7Y2</accession>
<dbReference type="SUPFAM" id="SSF74653">
    <property type="entry name" value="TolA/TonB C-terminal domain"/>
    <property type="match status" value="1"/>
</dbReference>
<dbReference type="EMBL" id="BMXB01000001">
    <property type="protein sequence ID" value="GHA26211.1"/>
    <property type="molecule type" value="Genomic_DNA"/>
</dbReference>
<dbReference type="GO" id="GO:0055085">
    <property type="term" value="P:transmembrane transport"/>
    <property type="evidence" value="ECO:0007669"/>
    <property type="project" value="InterPro"/>
</dbReference>
<reference evidence="7" key="2">
    <citation type="submission" date="2020-09" db="EMBL/GenBank/DDBJ databases">
        <authorList>
            <person name="Sun Q."/>
            <person name="Kim S."/>
        </authorList>
    </citation>
    <scope>NUCLEOTIDE SEQUENCE</scope>
    <source>
        <strain evidence="7">KCTC 12719</strain>
    </source>
</reference>
<protein>
    <recommendedName>
        <fullName evidence="6">TonB C-terminal domain-containing protein</fullName>
    </recommendedName>
</protein>
<gene>
    <name evidence="7" type="ORF">GCM10007103_04440</name>
</gene>
<name>A0A918S7Y2_9FLAO</name>
<dbReference type="Proteomes" id="UP000610456">
    <property type="component" value="Unassembled WGS sequence"/>
</dbReference>